<dbReference type="Gramene" id="OE9A047933T1">
    <property type="protein sequence ID" value="OE9A047933C1"/>
    <property type="gene ID" value="OE9A047933"/>
</dbReference>
<evidence type="ECO:0000313" key="1">
    <source>
        <dbReference type="EMBL" id="CAA2965774.1"/>
    </source>
</evidence>
<proteinExistence type="predicted"/>
<dbReference type="AlphaFoldDB" id="A0A8S0QEG5"/>
<organism evidence="1 2">
    <name type="scientific">Olea europaea subsp. europaea</name>
    <dbReference type="NCBI Taxonomy" id="158383"/>
    <lineage>
        <taxon>Eukaryota</taxon>
        <taxon>Viridiplantae</taxon>
        <taxon>Streptophyta</taxon>
        <taxon>Embryophyta</taxon>
        <taxon>Tracheophyta</taxon>
        <taxon>Spermatophyta</taxon>
        <taxon>Magnoliopsida</taxon>
        <taxon>eudicotyledons</taxon>
        <taxon>Gunneridae</taxon>
        <taxon>Pentapetalae</taxon>
        <taxon>asterids</taxon>
        <taxon>lamiids</taxon>
        <taxon>Lamiales</taxon>
        <taxon>Oleaceae</taxon>
        <taxon>Oleeae</taxon>
        <taxon>Olea</taxon>
    </lineage>
</organism>
<keyword evidence="2" id="KW-1185">Reference proteome</keyword>
<comment type="caution">
    <text evidence="1">The sequence shown here is derived from an EMBL/GenBank/DDBJ whole genome shotgun (WGS) entry which is preliminary data.</text>
</comment>
<name>A0A8S0QEG5_OLEEU</name>
<reference evidence="1 2" key="1">
    <citation type="submission" date="2019-12" db="EMBL/GenBank/DDBJ databases">
        <authorList>
            <person name="Alioto T."/>
            <person name="Alioto T."/>
            <person name="Gomez Garrido J."/>
        </authorList>
    </citation>
    <scope>NUCLEOTIDE SEQUENCE [LARGE SCALE GENOMIC DNA]</scope>
</reference>
<accession>A0A8S0QEG5</accession>
<evidence type="ECO:0000313" key="2">
    <source>
        <dbReference type="Proteomes" id="UP000594638"/>
    </source>
</evidence>
<gene>
    <name evidence="1" type="ORF">OLEA9_A047933</name>
</gene>
<feature type="non-terminal residue" evidence="1">
    <location>
        <position position="58"/>
    </location>
</feature>
<dbReference type="Proteomes" id="UP000594638">
    <property type="component" value="Unassembled WGS sequence"/>
</dbReference>
<dbReference type="EMBL" id="CACTIH010001848">
    <property type="protein sequence ID" value="CAA2965774.1"/>
    <property type="molecule type" value="Genomic_DNA"/>
</dbReference>
<sequence length="58" mass="6341">MVATRDMAEETVVGDVASALLATLHRRGIKAAHLTISRRQPSPTDVLLSFPHRCLPPH</sequence>
<protein>
    <submittedName>
        <fullName evidence="1">Uncharacterized protein</fullName>
    </submittedName>
</protein>